<dbReference type="GO" id="GO:0045892">
    <property type="term" value="P:negative regulation of DNA-templated transcription"/>
    <property type="evidence" value="ECO:0007669"/>
    <property type="project" value="TreeGrafter"/>
</dbReference>
<dbReference type="InterPro" id="IPR050707">
    <property type="entry name" value="HTH_MetabolicPath_Reg"/>
</dbReference>
<dbReference type="InterPro" id="IPR036390">
    <property type="entry name" value="WH_DNA-bd_sf"/>
</dbReference>
<protein>
    <submittedName>
        <fullName evidence="6">IclR family transcriptional regulator</fullName>
    </submittedName>
</protein>
<dbReference type="PROSITE" id="PS51078">
    <property type="entry name" value="ICLR_ED"/>
    <property type="match status" value="1"/>
</dbReference>
<dbReference type="Pfam" id="PF09339">
    <property type="entry name" value="HTH_IclR"/>
    <property type="match status" value="1"/>
</dbReference>
<evidence type="ECO:0000259" key="4">
    <source>
        <dbReference type="PROSITE" id="PS51077"/>
    </source>
</evidence>
<dbReference type="PANTHER" id="PTHR30136:SF33">
    <property type="entry name" value="TRANSCRIPTIONAL REGULATORY PROTEIN"/>
    <property type="match status" value="1"/>
</dbReference>
<dbReference type="SUPFAM" id="SSF46785">
    <property type="entry name" value="Winged helix' DNA-binding domain"/>
    <property type="match status" value="1"/>
</dbReference>
<evidence type="ECO:0000313" key="6">
    <source>
        <dbReference type="EMBL" id="QEY63063.1"/>
    </source>
</evidence>
<dbReference type="GO" id="GO:0003677">
    <property type="term" value="F:DNA binding"/>
    <property type="evidence" value="ECO:0007669"/>
    <property type="project" value="UniProtKB-KW"/>
</dbReference>
<dbReference type="EMBL" id="CP043311">
    <property type="protein sequence ID" value="QEY63063.1"/>
    <property type="molecule type" value="Genomic_DNA"/>
</dbReference>
<name>A0A5J6QKX6_9GAMM</name>
<accession>A0A5J6QKX6</accession>
<evidence type="ECO:0000256" key="1">
    <source>
        <dbReference type="ARBA" id="ARBA00023015"/>
    </source>
</evidence>
<dbReference type="InterPro" id="IPR005471">
    <property type="entry name" value="Tscrpt_reg_IclR_N"/>
</dbReference>
<dbReference type="Gene3D" id="1.10.10.10">
    <property type="entry name" value="Winged helix-like DNA-binding domain superfamily/Winged helix DNA-binding domain"/>
    <property type="match status" value="1"/>
</dbReference>
<dbReference type="Proteomes" id="UP000327179">
    <property type="component" value="Chromosome"/>
</dbReference>
<gene>
    <name evidence="6" type="ORF">FXN65_13680</name>
</gene>
<keyword evidence="2" id="KW-0238">DNA-binding</keyword>
<dbReference type="Gene3D" id="3.30.450.40">
    <property type="match status" value="1"/>
</dbReference>
<sequence length="262" mass="28268">MATDIDSGDALLTVSRGLQVLRAFRGHRNPLSNAEIVARTGLPKSTVSRLTTTLMVAGYLRHAAGGRHFELGSGSLGIGHAFLESSPLVRLALPFMQVLADELNVSVALAIRDRFEMLYVAYCSGKNIATLRLGVGSMLPMESTAIGRAYMWGLPKEEREVLFGQMHEHFGEGFQAIHQGILSSFAELEASGTCLVKGGYQRDTYGIGVPIRAGVRKTVMGLNGGAAVVDADFTKVRAVIGDRLKRAAPELERILRDLDCPI</sequence>
<dbReference type="InterPro" id="IPR029016">
    <property type="entry name" value="GAF-like_dom_sf"/>
</dbReference>
<keyword evidence="7" id="KW-1185">Reference proteome</keyword>
<evidence type="ECO:0000256" key="2">
    <source>
        <dbReference type="ARBA" id="ARBA00023125"/>
    </source>
</evidence>
<proteinExistence type="predicted"/>
<dbReference type="PANTHER" id="PTHR30136">
    <property type="entry name" value="HELIX-TURN-HELIX TRANSCRIPTIONAL REGULATOR, ICLR FAMILY"/>
    <property type="match status" value="1"/>
</dbReference>
<evidence type="ECO:0000313" key="7">
    <source>
        <dbReference type="Proteomes" id="UP000327179"/>
    </source>
</evidence>
<keyword evidence="3" id="KW-0804">Transcription</keyword>
<dbReference type="InterPro" id="IPR014757">
    <property type="entry name" value="Tscrpt_reg_IclR_C"/>
</dbReference>
<dbReference type="Pfam" id="PF01614">
    <property type="entry name" value="IclR_C"/>
    <property type="match status" value="1"/>
</dbReference>
<keyword evidence="1" id="KW-0805">Transcription regulation</keyword>
<evidence type="ECO:0000256" key="3">
    <source>
        <dbReference type="ARBA" id="ARBA00023163"/>
    </source>
</evidence>
<dbReference type="GO" id="GO:0003700">
    <property type="term" value="F:DNA-binding transcription factor activity"/>
    <property type="evidence" value="ECO:0007669"/>
    <property type="project" value="TreeGrafter"/>
</dbReference>
<dbReference type="InterPro" id="IPR036388">
    <property type="entry name" value="WH-like_DNA-bd_sf"/>
</dbReference>
<feature type="domain" description="IclR-ED" evidence="5">
    <location>
        <begin position="74"/>
        <end position="257"/>
    </location>
</feature>
<feature type="domain" description="HTH iclR-type" evidence="4">
    <location>
        <begin position="11"/>
        <end position="73"/>
    </location>
</feature>
<dbReference type="SUPFAM" id="SSF55781">
    <property type="entry name" value="GAF domain-like"/>
    <property type="match status" value="1"/>
</dbReference>
<dbReference type="KEGG" id="plal:FXN65_13680"/>
<reference evidence="6 7" key="1">
    <citation type="submission" date="2019-08" db="EMBL/GenBank/DDBJ databases">
        <title>Whole-genome Sequencing of e-waste polymer degrading bacterium Pseudomonas sp. strain PE08.</title>
        <authorList>
            <person name="Kirdat K."/>
            <person name="Debbarma P."/>
            <person name="Narawade N."/>
            <person name="Suyal D."/>
            <person name="Thorat V."/>
            <person name="Shouche Y."/>
            <person name="Goel R."/>
            <person name="Yadav A."/>
        </authorList>
    </citation>
    <scope>NUCLEOTIDE SEQUENCE [LARGE SCALE GENOMIC DNA]</scope>
    <source>
        <strain evidence="6 7">PE08</strain>
    </source>
</reference>
<dbReference type="SMART" id="SM00346">
    <property type="entry name" value="HTH_ICLR"/>
    <property type="match status" value="1"/>
</dbReference>
<dbReference type="RefSeq" id="WP_151133715.1">
    <property type="nucleotide sequence ID" value="NZ_CP043311.1"/>
</dbReference>
<dbReference type="PROSITE" id="PS51077">
    <property type="entry name" value="HTH_ICLR"/>
    <property type="match status" value="1"/>
</dbReference>
<organism evidence="6 7">
    <name type="scientific">Metapseudomonas lalkuanensis</name>
    <dbReference type="NCBI Taxonomy" id="2604832"/>
    <lineage>
        <taxon>Bacteria</taxon>
        <taxon>Pseudomonadati</taxon>
        <taxon>Pseudomonadota</taxon>
        <taxon>Gammaproteobacteria</taxon>
        <taxon>Pseudomonadales</taxon>
        <taxon>Pseudomonadaceae</taxon>
        <taxon>Metapseudomonas</taxon>
    </lineage>
</organism>
<evidence type="ECO:0000259" key="5">
    <source>
        <dbReference type="PROSITE" id="PS51078"/>
    </source>
</evidence>
<dbReference type="AlphaFoldDB" id="A0A5J6QKX6"/>